<accession>A0AAD1UCG0</accession>
<comment type="caution">
    <text evidence="1">The sequence shown here is derived from an EMBL/GenBank/DDBJ whole genome shotgun (WGS) entry which is preliminary data.</text>
</comment>
<organism evidence="1 2">
    <name type="scientific">Euplotes crassus</name>
    <dbReference type="NCBI Taxonomy" id="5936"/>
    <lineage>
        <taxon>Eukaryota</taxon>
        <taxon>Sar</taxon>
        <taxon>Alveolata</taxon>
        <taxon>Ciliophora</taxon>
        <taxon>Intramacronucleata</taxon>
        <taxon>Spirotrichea</taxon>
        <taxon>Hypotrichia</taxon>
        <taxon>Euplotida</taxon>
        <taxon>Euplotidae</taxon>
        <taxon>Moneuplotes</taxon>
    </lineage>
</organism>
<evidence type="ECO:0000313" key="1">
    <source>
        <dbReference type="EMBL" id="CAI2366302.1"/>
    </source>
</evidence>
<sequence length="393" mass="45500">MKDQQKLLVAKREQALVQFKKKQQEDRIIFELAFSLVFDDMIKTFTRDLAQRCIYDEKKLQRKESNIAAHHERDFILYFTIKDMLQEISQDSISEVTQKISSERLIRHDMDFRSYQSDLKSITDQGYCISPEQSKVSPDFNEKVLNSFEIPKTFERSCEESTHKNSIIEHIHGTVFTKVLMEMTQDVTTKTYGGIKRGIESRMNHSIYTQITNNLVESELNKLVAELSYECINKAKAENKLASLEVLLGRNSFSYECAYYINGLRKDNPDIIKDISSLSIPEKVQELTAAYQERLIKETTLRMITGVARDCLRGAKISKFSINIQYEGSPESKISLVSPSCRISEFKEAEYQAADISKVQQTMEDTGFSPFKESRARRVYHKILEKIFSSCIR</sequence>
<protein>
    <submittedName>
        <fullName evidence="1">Uncharacterized protein</fullName>
    </submittedName>
</protein>
<dbReference type="AlphaFoldDB" id="A0AAD1UCG0"/>
<dbReference type="Proteomes" id="UP001295684">
    <property type="component" value="Unassembled WGS sequence"/>
</dbReference>
<gene>
    <name evidence="1" type="ORF">ECRASSUSDP1_LOCUS7575</name>
</gene>
<name>A0AAD1UCG0_EUPCR</name>
<proteinExistence type="predicted"/>
<evidence type="ECO:0000313" key="2">
    <source>
        <dbReference type="Proteomes" id="UP001295684"/>
    </source>
</evidence>
<dbReference type="EMBL" id="CAMPGE010007383">
    <property type="protein sequence ID" value="CAI2366302.1"/>
    <property type="molecule type" value="Genomic_DNA"/>
</dbReference>
<reference evidence="1" key="1">
    <citation type="submission" date="2023-07" db="EMBL/GenBank/DDBJ databases">
        <authorList>
            <consortium name="AG Swart"/>
            <person name="Singh M."/>
            <person name="Singh A."/>
            <person name="Seah K."/>
            <person name="Emmerich C."/>
        </authorList>
    </citation>
    <scope>NUCLEOTIDE SEQUENCE</scope>
    <source>
        <strain evidence="1">DP1</strain>
    </source>
</reference>
<keyword evidence="2" id="KW-1185">Reference proteome</keyword>